<dbReference type="InterPro" id="IPR050991">
    <property type="entry name" value="ECM_Regulatory_Proteins"/>
</dbReference>
<organism evidence="5">
    <name type="scientific">Culex pipiens</name>
    <name type="common">House mosquito</name>
    <dbReference type="NCBI Taxonomy" id="7175"/>
    <lineage>
        <taxon>Eukaryota</taxon>
        <taxon>Metazoa</taxon>
        <taxon>Ecdysozoa</taxon>
        <taxon>Arthropoda</taxon>
        <taxon>Hexapoda</taxon>
        <taxon>Insecta</taxon>
        <taxon>Pterygota</taxon>
        <taxon>Neoptera</taxon>
        <taxon>Endopterygota</taxon>
        <taxon>Diptera</taxon>
        <taxon>Nematocera</taxon>
        <taxon>Culicoidea</taxon>
        <taxon>Culicidae</taxon>
        <taxon>Culicinae</taxon>
        <taxon>Culicini</taxon>
        <taxon>Culex</taxon>
        <taxon>Culex</taxon>
    </lineage>
</organism>
<dbReference type="PANTHER" id="PTHR46708:SF2">
    <property type="entry name" value="FIBRONECTIN TYPE-III DOMAIN-CONTAINING PROTEIN"/>
    <property type="match status" value="1"/>
</dbReference>
<dbReference type="InterPro" id="IPR013783">
    <property type="entry name" value="Ig-like_fold"/>
</dbReference>
<evidence type="ECO:0000256" key="1">
    <source>
        <dbReference type="ARBA" id="ARBA00022737"/>
    </source>
</evidence>
<dbReference type="EMBL" id="HBUE01061765">
    <property type="protein sequence ID" value="CAG6468971.1"/>
    <property type="molecule type" value="Transcribed_RNA"/>
</dbReference>
<feature type="domain" description="Fibronectin type-III" evidence="4">
    <location>
        <begin position="333"/>
        <end position="415"/>
    </location>
</feature>
<proteinExistence type="predicted"/>
<evidence type="ECO:0000256" key="2">
    <source>
        <dbReference type="SAM" id="Phobius"/>
    </source>
</evidence>
<feature type="signal peptide" evidence="3">
    <location>
        <begin position="1"/>
        <end position="21"/>
    </location>
</feature>
<feature type="chain" id="PRO_5034617515" evidence="3">
    <location>
        <begin position="22"/>
        <end position="790"/>
    </location>
</feature>
<name>A0A8D8FEZ1_CULPI</name>
<keyword evidence="3" id="KW-0732">Signal</keyword>
<protein>
    <submittedName>
        <fullName evidence="5">Oncostatin-M-specific receptor subunit beta</fullName>
    </submittedName>
</protein>
<evidence type="ECO:0000313" key="5">
    <source>
        <dbReference type="EMBL" id="CAG6468971.1"/>
    </source>
</evidence>
<keyword evidence="2" id="KW-1133">Transmembrane helix</keyword>
<evidence type="ECO:0000259" key="4">
    <source>
        <dbReference type="SMART" id="SM00060"/>
    </source>
</evidence>
<feature type="transmembrane region" description="Helical" evidence="2">
    <location>
        <begin position="619"/>
        <end position="642"/>
    </location>
</feature>
<keyword evidence="1" id="KW-0677">Repeat</keyword>
<keyword evidence="2" id="KW-0472">Membrane</keyword>
<dbReference type="AlphaFoldDB" id="A0A8D8FEZ1"/>
<feature type="domain" description="Fibronectin type-III" evidence="4">
    <location>
        <begin position="223"/>
        <end position="304"/>
    </location>
</feature>
<dbReference type="Gene3D" id="2.60.40.10">
    <property type="entry name" value="Immunoglobulins"/>
    <property type="match status" value="2"/>
</dbReference>
<dbReference type="PANTHER" id="PTHR46708">
    <property type="entry name" value="TENASCIN"/>
    <property type="match status" value="1"/>
</dbReference>
<accession>A0A8D8FEZ1</accession>
<dbReference type="SMART" id="SM00060">
    <property type="entry name" value="FN3"/>
    <property type="match status" value="3"/>
</dbReference>
<keyword evidence="2" id="KW-0812">Transmembrane</keyword>
<feature type="domain" description="Fibronectin type-III" evidence="4">
    <location>
        <begin position="524"/>
        <end position="605"/>
    </location>
</feature>
<evidence type="ECO:0000256" key="3">
    <source>
        <dbReference type="SAM" id="SignalP"/>
    </source>
</evidence>
<dbReference type="CDD" id="cd00063">
    <property type="entry name" value="FN3"/>
    <property type="match status" value="2"/>
</dbReference>
<dbReference type="InterPro" id="IPR003961">
    <property type="entry name" value="FN3_dom"/>
</dbReference>
<dbReference type="InterPro" id="IPR036116">
    <property type="entry name" value="FN3_sf"/>
</dbReference>
<reference evidence="5" key="1">
    <citation type="submission" date="2021-05" db="EMBL/GenBank/DDBJ databases">
        <authorList>
            <person name="Alioto T."/>
            <person name="Alioto T."/>
            <person name="Gomez Garrido J."/>
        </authorList>
    </citation>
    <scope>NUCLEOTIDE SEQUENCE</scope>
</reference>
<sequence length="790" mass="88584">MKLLVTLILALKLISFQRSFCLEKRAIIVAEPSNVINLENTTAYSVFCVLTNASSEENIAHLNIYEKSKHITSEILNATTIVARVNVEQNATCHKKIYSCKANKPEGPQGLALGKIYFGRPPALFPPHDFVCISEHKRHIHCQFPAEIKCDMDTSFKLGTLSRDGFSECNTSADHKSYRWDSRNGSCAFSMGDLSTSFKLVVRNEIDARSILFNVTHEDIVRPAKPNLLTASQGTAKTAKVTWHMSELNLLRQFKYEFRLISVHGVGNLSRFVTVPKMISSYLVEDLIPHTIYTLDVRVQVLPEVLRPFDDLYWSECASVTFKTAAHRPITAPAVAQGAYNIKKRSADQMNVSVFWEPIPDHLHNGTGFGYRVTAVSDSGNRFTKKVNLPTYTFSNLPTGRYRIQVSSVNDVGESESYNEIQIFPRIDNRQPQIRAVFKSGGYNVSWFVPEKANPSSYTLMYCHFTSQATCHESTQFVTLPAARTFFVTTQDSALNFAVAANYPDNYSSELSWQHCVVAPRTSRLAVPKYHVESITADSMTVRMVGRCEEHSYYARMQILVRALDGQLAMNKSYDHFVEEIVVDRLKSSTDYGVNVTVFDGFGKSEHEVTRRTTASSGIWILILVLAAFGTAAMGFIMVVAVRRLKCVLDIKVDVPIGLLEDQEDSVEESEADDHEEYYNLTCPPIPEESEPAAEEIYYSKPASIPEEPAPTEPVITVSQEIPTIGGGRSYIEMTSWKRPPGAGQPDGNGNYEQMHPPNKHSVIVRSTVYVQMNLFINRARTGNYTQTIV</sequence>
<keyword evidence="5" id="KW-0675">Receptor</keyword>
<dbReference type="SUPFAM" id="SSF49265">
    <property type="entry name" value="Fibronectin type III"/>
    <property type="match status" value="1"/>
</dbReference>